<sequence>MADQIQLSLLKQGHKVWNQWREDHPEVKPDLVGANLSRAELYHTNLEEADLQDADLQDANLFKANLFRANLNNAKLNGAKLDLAYLDEITAVKAQFRNASLKDATLYGGDLRESLLWGTNLYNTVLSFAKLQGSTLWDANLTEASLNDTDLTGAHLQSANFNKADLSNARLIKAGMERCTLVKTKLDGAVLEDCNVYGISAWDLDLSKLKQQNLVINSDPEAPLIVDNLEMAQFIYLILNNKKLKDVIDTITSKAVLILGRFTEKRKAVLDAIREELRKQNLTPILFDFNKPASKDLTGTVETLARLSKFIIADVTNPMSIQHELAYITKELTTTPILPIKLKGSKTYTMLKNLKRYPWFMPIYEYIDQESLIAELSEVIRPANEKADSYRQES</sequence>
<keyword evidence="3" id="KW-1185">Reference proteome</keyword>
<proteinExistence type="predicted"/>
<dbReference type="SUPFAM" id="SSF141571">
    <property type="entry name" value="Pentapeptide repeat-like"/>
    <property type="match status" value="1"/>
</dbReference>
<dbReference type="PANTHER" id="PTHR47485">
    <property type="entry name" value="THYLAKOID LUMENAL 17.4 KDA PROTEIN, CHLOROPLASTIC"/>
    <property type="match status" value="1"/>
</dbReference>
<dbReference type="EMBL" id="BAABHD010000066">
    <property type="protein sequence ID" value="GAA4461794.1"/>
    <property type="molecule type" value="Genomic_DNA"/>
</dbReference>
<keyword evidence="1" id="KW-0677">Repeat</keyword>
<dbReference type="Pfam" id="PF00805">
    <property type="entry name" value="Pentapeptide"/>
    <property type="match status" value="4"/>
</dbReference>
<comment type="caution">
    <text evidence="2">The sequence shown here is derived from an EMBL/GenBank/DDBJ whole genome shotgun (WGS) entry which is preliminary data.</text>
</comment>
<dbReference type="Gene3D" id="2.160.20.80">
    <property type="entry name" value="E3 ubiquitin-protein ligase SopA"/>
    <property type="match status" value="1"/>
</dbReference>
<dbReference type="InterPro" id="IPR001646">
    <property type="entry name" value="5peptide_repeat"/>
</dbReference>
<organism evidence="2 3">
    <name type="scientific">Nibrella saemangeumensis</name>
    <dbReference type="NCBI Taxonomy" id="1084526"/>
    <lineage>
        <taxon>Bacteria</taxon>
        <taxon>Pseudomonadati</taxon>
        <taxon>Bacteroidota</taxon>
        <taxon>Cytophagia</taxon>
        <taxon>Cytophagales</taxon>
        <taxon>Spirosomataceae</taxon>
        <taxon>Nibrella</taxon>
    </lineage>
</organism>
<evidence type="ECO:0000256" key="1">
    <source>
        <dbReference type="ARBA" id="ARBA00022737"/>
    </source>
</evidence>
<name>A0ABP8N7M2_9BACT</name>
<gene>
    <name evidence="2" type="ORF">GCM10023189_37660</name>
</gene>
<evidence type="ECO:0000313" key="2">
    <source>
        <dbReference type="EMBL" id="GAA4461794.1"/>
    </source>
</evidence>
<dbReference type="Proteomes" id="UP001501175">
    <property type="component" value="Unassembled WGS sequence"/>
</dbReference>
<reference evidence="3" key="1">
    <citation type="journal article" date="2019" name="Int. J. Syst. Evol. Microbiol.">
        <title>The Global Catalogue of Microorganisms (GCM) 10K type strain sequencing project: providing services to taxonomists for standard genome sequencing and annotation.</title>
        <authorList>
            <consortium name="The Broad Institute Genomics Platform"/>
            <consortium name="The Broad Institute Genome Sequencing Center for Infectious Disease"/>
            <person name="Wu L."/>
            <person name="Ma J."/>
        </authorList>
    </citation>
    <scope>NUCLEOTIDE SEQUENCE [LARGE SCALE GENOMIC DNA]</scope>
    <source>
        <strain evidence="3">JCM 17927</strain>
    </source>
</reference>
<dbReference type="RefSeq" id="WP_345245871.1">
    <property type="nucleotide sequence ID" value="NZ_BAABHD010000066.1"/>
</dbReference>
<accession>A0ABP8N7M2</accession>
<evidence type="ECO:0000313" key="3">
    <source>
        <dbReference type="Proteomes" id="UP001501175"/>
    </source>
</evidence>
<dbReference type="PANTHER" id="PTHR47485:SF1">
    <property type="entry name" value="THYLAKOID LUMENAL 17.4 KDA PROTEIN, CHLOROPLASTIC"/>
    <property type="match status" value="1"/>
</dbReference>
<protein>
    <submittedName>
        <fullName evidence="2">Pentapeptide repeat-containing protein</fullName>
    </submittedName>
</protein>